<dbReference type="Proteomes" id="UP000265411">
    <property type="component" value="Unassembled WGS sequence"/>
</dbReference>
<dbReference type="RefSeq" id="WP_235827324.1">
    <property type="nucleotide sequence ID" value="NZ_LMAZ01000007.1"/>
</dbReference>
<dbReference type="EMBL" id="LMAZ01000007">
    <property type="protein sequence ID" value="RGP53164.1"/>
    <property type="molecule type" value="Genomic_DNA"/>
</dbReference>
<evidence type="ECO:0000313" key="3">
    <source>
        <dbReference type="Proteomes" id="UP000265411"/>
    </source>
</evidence>
<comment type="caution">
    <text evidence="2">The sequence shown here is derived from an EMBL/GenBank/DDBJ whole genome shotgun (WGS) entry which is preliminary data.</text>
</comment>
<dbReference type="InterPro" id="IPR025983">
    <property type="entry name" value="Cys_rich_CPCC"/>
</dbReference>
<keyword evidence="3" id="KW-1185">Reference proteome</keyword>
<dbReference type="Pfam" id="PF14206">
    <property type="entry name" value="Cys_rich_CPCC"/>
    <property type="match status" value="1"/>
</dbReference>
<gene>
    <name evidence="2" type="ORF">ASB58_16400</name>
</gene>
<sequence>MQREQAKQELAGWLLKELDEQARRERIAFWFFCGFSEADPQLAALPAELRMAVMRGVEPEDTADPRLDPLVTVSLVEDLYGVTNAYLVQALNQRGVALEEIEGNPEPMFACPCCGYFSLSSSASYEICSVCFWEDDGVRDADTVSGPNQLTLAAARRHFVEFGACDLTSVDRVDRQARERYRAPEVSGD</sequence>
<organism evidence="2 3">
    <name type="scientific">Pseudomonas abyssi</name>
    <dbReference type="NCBI Taxonomy" id="170540"/>
    <lineage>
        <taxon>Bacteria</taxon>
        <taxon>Pseudomonadati</taxon>
        <taxon>Pseudomonadota</taxon>
        <taxon>Gammaproteobacteria</taxon>
        <taxon>Pseudomonadales</taxon>
        <taxon>Pseudomonadaceae</taxon>
        <taxon>Pseudomonas</taxon>
    </lineage>
</organism>
<dbReference type="AlphaFoldDB" id="A0A395QZ83"/>
<evidence type="ECO:0000313" key="2">
    <source>
        <dbReference type="EMBL" id="RGP53164.1"/>
    </source>
</evidence>
<feature type="domain" description="Cysteine-rich CPCC" evidence="1">
    <location>
        <begin position="110"/>
        <end position="177"/>
    </location>
</feature>
<reference evidence="2 3" key="1">
    <citation type="journal article" date="2018" name="Syst. Appl. Microbiol.">
        <title>Pseudomonas gallaeciensis sp. nov., isolated from crude-oil-contaminated intertidal sand samples after the Prestige oil spill.</title>
        <authorList>
            <person name="Mulet M."/>
            <person name="Sanchez D."/>
            <person name="Rodriguez A.C."/>
            <person name="Nogales B."/>
            <person name="Bosch R."/>
            <person name="Busquets A."/>
            <person name="Gomila M."/>
            <person name="Lalucat J."/>
            <person name="Garcia-Valdes E."/>
        </authorList>
    </citation>
    <scope>NUCLEOTIDE SEQUENCE [LARGE SCALE GENOMIC DNA]</scope>
    <source>
        <strain evidence="2 3">V113</strain>
    </source>
</reference>
<name>A0A395QZ83_9PSED</name>
<evidence type="ECO:0000259" key="1">
    <source>
        <dbReference type="Pfam" id="PF14206"/>
    </source>
</evidence>
<protein>
    <recommendedName>
        <fullName evidence="1">Cysteine-rich CPCC domain-containing protein</fullName>
    </recommendedName>
</protein>
<accession>A0A395QZ83</accession>
<proteinExistence type="predicted"/>